<proteinExistence type="predicted"/>
<evidence type="ECO:0000313" key="3">
    <source>
        <dbReference type="EMBL" id="KDS47749.1"/>
    </source>
</evidence>
<feature type="compositionally biased region" description="Basic and acidic residues" evidence="2">
    <location>
        <begin position="1489"/>
        <end position="1510"/>
    </location>
</feature>
<evidence type="ECO:0008006" key="5">
    <source>
        <dbReference type="Google" id="ProtNLM"/>
    </source>
</evidence>
<accession>A0A069SAW8</accession>
<dbReference type="RefSeq" id="WP_032953309.1">
    <property type="nucleotide sequence ID" value="NZ_JNHM01000094.1"/>
</dbReference>
<sequence>MKIKSANYFRQKYHTDIRGFKEGSGYDVDYIGSSHTLSTGERVKGFFDLYHGDKESIEGLLSTFLKIAEDGQAIYEFLQNAADCGSSLFYLFYDEKYLIAVNNGEAFNQKGLRSILNISQSVKQSASEIGRFGIGFKLVHRLVGKGDGKDELVKDLKGPIMFSWSKKIDLLSLMNGENIEAVDNISDDSDLPYLLKLILTNFPAGPNETVKNLQYEDTVLFTQEEYLEMGSKIKEYLSPHLEQDDFNQGSIFFIRLGEGKKELLDKDYEENFKTGVEYSLNTLKGLKNVKVNSNQLVEVPLKMEKGEIAQESEEFIRISPEYKDAPIHYAFGYDQIDFNSENPFAGVERLKVSPTFYKYFPLGDETHNSAIFVHCDSISNQANRRKLQDDSVNKELLPEIAKFIIKKLDEYKDVNNRTAYLQLFSSILLCGNVPSNSAWVNQYFYNALLEHIKVNVPTTNGYCDNSSFVKIRRLKCNIPLAIANDKYCWFEWNADIDSLKPIFDAAKTKLGIKEYGIVDFIKDADTEKLNLWIQNADAETYTGFMTELNSHSLLDVSSKIKSIKLFKFSDGSFYSYDDIITSQYNYTYRRTDYLYKTDSVCLFSSSKTENIQQELKTIGFVVSESNLDKYTNIKVRFNMPTDAHVFERISNKLNPNNLSLAEKKKLILHFATTDSTIKFEGIGESSIKGLCLCRNNNGEYVKLGNMLSRSYVVPSWLSAFQICTEDYFSELDTYLIQEKNIYHDVVFEKWDEIKPTEGVDLFYQKVKSLYDLDAEHNKSLTGKKYIFGESGDYVDTSYLFYNDCLASISSKYACLQNAMTTLFGMTLPQKSILSYLNEAPFVTSQKSLCNLSLKSEAGEVDKDDIVSILQLCALHKETFFTSFVIVNTDNGYKLCAHGNDCYQVYSQSKTTREFIEKNCAGTMYLLPDDFDDYKKSEGIVSGEDLHSALLTYIEDVDEHKGILIDIVKGESRAQFVKKLSSVTIDLNKTTDTESFEFKILDLASKVLKKDECRAFYEKMIIIKGTDEYTYKDIPDTVADKFTVEGGKQPFELSSILPNENQNAAIVNEVVDKFTKLGADRDKLKALLGITSEADVNAILKNVQDNYPVLQNAQQLAFVLLMFSKESKSSSSIKVINAEGKEDFGLFYLVDKPFISKNYLLDGKYAGIEKFMEIPTSGSFVKLPLISEGKFNTKGICTKGEDEKYDYQKVISLLDYLRSLYLSNKEAFANVNWNDYSNELGFSPKCCIYPCIYALENEKLPSEVENWCKIDAQNLATMEAMGVLIDSSTIVTVRKHFVSTSNDIIDAGKVSACDNKMFLQNTLEWLNTNTSFPLTEENYSIVETIVNRINTLRGNAAGIKISDTFDIELLNDESIQYGEDGYKEWKEESNISIYLYDGTLPKMISLNEYINHVVYRYVDADICDNGSDIIYANKAGELQKLLHLHAANNNIGLTTELVYKLFNRNISDLQKEIMKLKKENECLRNNLPVPKDDVDMKSNSRNDVDSDERPEYNEVARKKVKRLLEAQGYLFTQGIGEFSIIPGVFDPEGNNRPLVVKSCKWGRLYISPMEWGVLLRPDAMLWVFDGRDVTPLHLRSLIMGQDKLVLTMDTTNLDDIDKVSKFAQILQFFKQVNFEFNSVKPSTIASTYKEYAFDDRPQDEKLTSDEFE</sequence>
<evidence type="ECO:0000313" key="4">
    <source>
        <dbReference type="Proteomes" id="UP000027661"/>
    </source>
</evidence>
<dbReference type="NCBIfam" id="NF047352">
    <property type="entry name" value="P_loop_sacsin"/>
    <property type="match status" value="1"/>
</dbReference>
<reference evidence="3 4" key="1">
    <citation type="submission" date="2014-04" db="EMBL/GenBank/DDBJ databases">
        <authorList>
            <person name="Sears C."/>
            <person name="Carroll K."/>
            <person name="Sack B.R."/>
            <person name="Qadri F."/>
            <person name="Myers L.L."/>
            <person name="Chung G.-T."/>
            <person name="Escheverria P."/>
            <person name="Fraser C.M."/>
            <person name="Sadzewicz L."/>
            <person name="Shefchek K.A."/>
            <person name="Tallon L."/>
            <person name="Das S.P."/>
            <person name="Daugherty S."/>
            <person name="Mongodin E.F."/>
        </authorList>
    </citation>
    <scope>NUCLEOTIDE SEQUENCE [LARGE SCALE GENOMIC DNA]</scope>
    <source>
        <strain evidence="3 4">3975 RP4</strain>
    </source>
</reference>
<evidence type="ECO:0000256" key="2">
    <source>
        <dbReference type="SAM" id="MobiDB-lite"/>
    </source>
</evidence>
<name>A0A069SAW8_PHOVU</name>
<gene>
    <name evidence="3" type="ORF">M099_3429</name>
</gene>
<protein>
    <recommendedName>
        <fullName evidence="5">ATP-binding protein</fullName>
    </recommendedName>
</protein>
<keyword evidence="1" id="KW-0175">Coiled coil</keyword>
<dbReference type="PATRIC" id="fig|1339352.3.peg.3250"/>
<comment type="caution">
    <text evidence="3">The sequence shown here is derived from an EMBL/GenBank/DDBJ whole genome shotgun (WGS) entry which is preliminary data.</text>
</comment>
<feature type="region of interest" description="Disordered" evidence="2">
    <location>
        <begin position="1486"/>
        <end position="1510"/>
    </location>
</feature>
<dbReference type="InterPro" id="IPR036890">
    <property type="entry name" value="HATPase_C_sf"/>
</dbReference>
<feature type="coiled-coil region" evidence="1">
    <location>
        <begin position="1458"/>
        <end position="1485"/>
    </location>
</feature>
<evidence type="ECO:0000256" key="1">
    <source>
        <dbReference type="SAM" id="Coils"/>
    </source>
</evidence>
<dbReference type="SUPFAM" id="SSF55874">
    <property type="entry name" value="ATPase domain of HSP90 chaperone/DNA topoisomerase II/histidine kinase"/>
    <property type="match status" value="1"/>
</dbReference>
<dbReference type="EMBL" id="JNHM01000094">
    <property type="protein sequence ID" value="KDS47749.1"/>
    <property type="molecule type" value="Genomic_DNA"/>
</dbReference>
<dbReference type="Proteomes" id="UP000027661">
    <property type="component" value="Unassembled WGS sequence"/>
</dbReference>
<organism evidence="3 4">
    <name type="scientific">Phocaeicola vulgatus str. 3975 RP4</name>
    <dbReference type="NCBI Taxonomy" id="1339352"/>
    <lineage>
        <taxon>Bacteria</taxon>
        <taxon>Pseudomonadati</taxon>
        <taxon>Bacteroidota</taxon>
        <taxon>Bacteroidia</taxon>
        <taxon>Bacteroidales</taxon>
        <taxon>Bacteroidaceae</taxon>
        <taxon>Phocaeicola</taxon>
    </lineage>
</organism>